<comment type="caution">
    <text evidence="1">The sequence shown here is derived from an EMBL/GenBank/DDBJ whole genome shotgun (WGS) entry which is preliminary data.</text>
</comment>
<dbReference type="Proteomes" id="UP000252107">
    <property type="component" value="Unassembled WGS sequence"/>
</dbReference>
<evidence type="ECO:0000313" key="2">
    <source>
        <dbReference type="EMBL" id="RCJ40852.1"/>
    </source>
</evidence>
<evidence type="ECO:0000313" key="1">
    <source>
        <dbReference type="EMBL" id="RCJ38662.1"/>
    </source>
</evidence>
<reference evidence="3" key="1">
    <citation type="submission" date="2016-04" db="EMBL/GenBank/DDBJ databases">
        <authorList>
            <person name="Tabuchi Yagui T.R."/>
        </authorList>
    </citation>
    <scope>NUCLEOTIDE SEQUENCE [LARGE SCALE GENOMIC DNA]</scope>
</reference>
<reference evidence="1" key="2">
    <citation type="submission" date="2016-04" db="EMBL/GenBank/DDBJ databases">
        <authorList>
            <person name="Evans L.H."/>
            <person name="Alamgir A."/>
            <person name="Owens N."/>
            <person name="Weber N.D."/>
            <person name="Virtaneva K."/>
            <person name="Barbian K."/>
            <person name="Babar A."/>
            <person name="Rosenke K."/>
        </authorList>
    </citation>
    <scope>NUCLEOTIDE SEQUENCE [LARGE SCALE GENOMIC DNA]</scope>
    <source>
        <strain evidence="1">NIES-26</strain>
    </source>
</reference>
<name>A0A367RTX8_9NOSO</name>
<sequence length="65" mass="6941">MAEIKITELRPTGSELFEDSETFLKELNDDEMTVTLGGGDSLLSISADTVDKSFISVGGDVSISK</sequence>
<dbReference type="AlphaFoldDB" id="A0A367RTX8"/>
<evidence type="ECO:0000313" key="3">
    <source>
        <dbReference type="Proteomes" id="UP000252107"/>
    </source>
</evidence>
<dbReference type="EMBL" id="LXQD01000095">
    <property type="protein sequence ID" value="RCJ38662.1"/>
    <property type="molecule type" value="Genomic_DNA"/>
</dbReference>
<keyword evidence="3" id="KW-1185">Reference proteome</keyword>
<evidence type="ECO:0008006" key="4">
    <source>
        <dbReference type="Google" id="ProtNLM"/>
    </source>
</evidence>
<proteinExistence type="predicted"/>
<protein>
    <recommendedName>
        <fullName evidence="4">Bacteriocin</fullName>
    </recommendedName>
</protein>
<gene>
    <name evidence="2" type="ORF">A6770_37290</name>
    <name evidence="1" type="ORF">A6770_39645</name>
</gene>
<accession>A0A367RTX8</accession>
<organism evidence="1 3">
    <name type="scientific">Nostoc minutum NIES-26</name>
    <dbReference type="NCBI Taxonomy" id="1844469"/>
    <lineage>
        <taxon>Bacteria</taxon>
        <taxon>Bacillati</taxon>
        <taxon>Cyanobacteriota</taxon>
        <taxon>Cyanophyceae</taxon>
        <taxon>Nostocales</taxon>
        <taxon>Nostocaceae</taxon>
        <taxon>Nostoc</taxon>
    </lineage>
</organism>
<dbReference type="EMBL" id="LXQD01000040">
    <property type="protein sequence ID" value="RCJ40852.1"/>
    <property type="molecule type" value="Genomic_DNA"/>
</dbReference>